<evidence type="ECO:0000313" key="4">
    <source>
        <dbReference type="EMBL" id="MBB5058405.1"/>
    </source>
</evidence>
<sequence>MTLDPIQLRVLGALIEKEITTPENYPLSLNSLISACNQRSSRDPVLDLTEDEVRQAVHSLEDMEIVSPVRDSRVPKYEHRIRTVLNLRRDETAILCLLLLRGPQTPGELRGRSDRMYTFDDIGSVQSTLERMASRGASSAPDTPSDQSSPLVVQLARQPGSRESRYAHLLGGPVAAAPPQSIPYSSARSSASGESFEDERLAGRIQALEVALTALEARVDAMENGRLEASNEGMPPA</sequence>
<feature type="compositionally biased region" description="Polar residues" evidence="3">
    <location>
        <begin position="136"/>
        <end position="151"/>
    </location>
</feature>
<dbReference type="InterPro" id="IPR036388">
    <property type="entry name" value="WH-like_DNA-bd_sf"/>
</dbReference>
<dbReference type="RefSeq" id="WP_184218032.1">
    <property type="nucleotide sequence ID" value="NZ_JACHIP010000004.1"/>
</dbReference>
<keyword evidence="2" id="KW-0175">Coiled coil</keyword>
<organism evidence="4 5">
    <name type="scientific">Granulicella aggregans</name>
    <dbReference type="NCBI Taxonomy" id="474949"/>
    <lineage>
        <taxon>Bacteria</taxon>
        <taxon>Pseudomonadati</taxon>
        <taxon>Acidobacteriota</taxon>
        <taxon>Terriglobia</taxon>
        <taxon>Terriglobales</taxon>
        <taxon>Acidobacteriaceae</taxon>
        <taxon>Granulicella</taxon>
    </lineage>
</organism>
<dbReference type="EMBL" id="JACHIP010000004">
    <property type="protein sequence ID" value="MBB5058405.1"/>
    <property type="molecule type" value="Genomic_DNA"/>
</dbReference>
<evidence type="ECO:0000256" key="2">
    <source>
        <dbReference type="SAM" id="Coils"/>
    </source>
</evidence>
<comment type="similarity">
    <text evidence="1">Belongs to the UPF0502 family.</text>
</comment>
<name>A0A7W7ZEF3_9BACT</name>
<evidence type="ECO:0000313" key="5">
    <source>
        <dbReference type="Proteomes" id="UP000540989"/>
    </source>
</evidence>
<feature type="region of interest" description="Disordered" evidence="3">
    <location>
        <begin position="131"/>
        <end position="151"/>
    </location>
</feature>
<dbReference type="PANTHER" id="PTHR38768">
    <property type="entry name" value="UPF0502 PROTEIN YCEH"/>
    <property type="match status" value="1"/>
</dbReference>
<gene>
    <name evidence="4" type="ORF">HDF16_003119</name>
</gene>
<keyword evidence="5" id="KW-1185">Reference proteome</keyword>
<accession>A0A7W7ZEF3</accession>
<dbReference type="HAMAP" id="MF_01584">
    <property type="entry name" value="UPF0502"/>
    <property type="match status" value="1"/>
</dbReference>
<protein>
    <submittedName>
        <fullName evidence="4">Uncharacterized protein</fullName>
    </submittedName>
</protein>
<dbReference type="SUPFAM" id="SSF46785">
    <property type="entry name" value="Winged helix' DNA-binding domain"/>
    <property type="match status" value="2"/>
</dbReference>
<comment type="caution">
    <text evidence="4">The sequence shown here is derived from an EMBL/GenBank/DDBJ whole genome shotgun (WGS) entry which is preliminary data.</text>
</comment>
<dbReference type="Pfam" id="PF04337">
    <property type="entry name" value="DUF480"/>
    <property type="match status" value="1"/>
</dbReference>
<evidence type="ECO:0000256" key="1">
    <source>
        <dbReference type="HAMAP-Rule" id="MF_01584"/>
    </source>
</evidence>
<dbReference type="InterPro" id="IPR036390">
    <property type="entry name" value="WH_DNA-bd_sf"/>
</dbReference>
<dbReference type="Proteomes" id="UP000540989">
    <property type="component" value="Unassembled WGS sequence"/>
</dbReference>
<dbReference type="InterPro" id="IPR007432">
    <property type="entry name" value="DUF480"/>
</dbReference>
<dbReference type="Gene3D" id="1.10.10.10">
    <property type="entry name" value="Winged helix-like DNA-binding domain superfamily/Winged helix DNA-binding domain"/>
    <property type="match status" value="2"/>
</dbReference>
<proteinExistence type="inferred from homology"/>
<dbReference type="PANTHER" id="PTHR38768:SF1">
    <property type="entry name" value="UPF0502 PROTEIN YCEH"/>
    <property type="match status" value="1"/>
</dbReference>
<evidence type="ECO:0000256" key="3">
    <source>
        <dbReference type="SAM" id="MobiDB-lite"/>
    </source>
</evidence>
<reference evidence="4 5" key="1">
    <citation type="submission" date="2020-08" db="EMBL/GenBank/DDBJ databases">
        <title>Genomic Encyclopedia of Type Strains, Phase IV (KMG-V): Genome sequencing to study the core and pangenomes of soil and plant-associated prokaryotes.</title>
        <authorList>
            <person name="Whitman W."/>
        </authorList>
    </citation>
    <scope>NUCLEOTIDE SEQUENCE [LARGE SCALE GENOMIC DNA]</scope>
    <source>
        <strain evidence="4 5">M8UP14</strain>
    </source>
</reference>
<dbReference type="AlphaFoldDB" id="A0A7W7ZEF3"/>
<feature type="coiled-coil region" evidence="2">
    <location>
        <begin position="205"/>
        <end position="232"/>
    </location>
</feature>